<keyword evidence="6" id="KW-1185">Reference proteome</keyword>
<reference evidence="5" key="1">
    <citation type="journal article" date="2019" name="Environ. Microbiol.">
        <title>Fungal ecological strategies reflected in gene transcription - a case study of two litter decomposers.</title>
        <authorList>
            <person name="Barbi F."/>
            <person name="Kohler A."/>
            <person name="Barry K."/>
            <person name="Baskaran P."/>
            <person name="Daum C."/>
            <person name="Fauchery L."/>
            <person name="Ihrmark K."/>
            <person name="Kuo A."/>
            <person name="LaButti K."/>
            <person name="Lipzen A."/>
            <person name="Morin E."/>
            <person name="Grigoriev I.V."/>
            <person name="Henrissat B."/>
            <person name="Lindahl B."/>
            <person name="Martin F."/>
        </authorList>
    </citation>
    <scope>NUCLEOTIDE SEQUENCE</scope>
    <source>
        <strain evidence="5">JB14</strain>
    </source>
</reference>
<dbReference type="Proteomes" id="UP000799118">
    <property type="component" value="Unassembled WGS sequence"/>
</dbReference>
<feature type="compositionally biased region" description="Basic and acidic residues" evidence="3">
    <location>
        <begin position="89"/>
        <end position="108"/>
    </location>
</feature>
<feature type="region of interest" description="Disordered" evidence="3">
    <location>
        <begin position="89"/>
        <end position="140"/>
    </location>
</feature>
<dbReference type="Gene3D" id="3.30.70.330">
    <property type="match status" value="1"/>
</dbReference>
<dbReference type="SUPFAM" id="SSF54928">
    <property type="entry name" value="RNA-binding domain, RBD"/>
    <property type="match status" value="1"/>
</dbReference>
<dbReference type="GO" id="GO:0003723">
    <property type="term" value="F:RNA binding"/>
    <property type="evidence" value="ECO:0007669"/>
    <property type="project" value="UniProtKB-UniRule"/>
</dbReference>
<evidence type="ECO:0000256" key="1">
    <source>
        <dbReference type="ARBA" id="ARBA00022884"/>
    </source>
</evidence>
<accession>A0A6A4IEI2</accession>
<sequence>MTEPITKRLIISGLNPSSTLTPSDLQTRLSHFGTVKSLDGFGLVDGVGQPRKFGYATIETTEGGLKKCLSSLSGTTYKGAKLRIGEAKPDYNERLSKERSESNEEPPAKRTRHTKFTGIQSPDMSLITPSNASTRPGWKVMPSGRIARTMRMRPRKPLPAPANSTFHKSTCSPTPDPAQNSTSPSLSLSEERTQTLSFLNSFLFSSSSKAGAVDWDSDIDLDEAEANVVEGPNADEEGYEIVPREDVDMEPPPGAVENEEVDEENNSGSESIPADDVAMEEKSVAKPPPKNALKELFAPREDEEQKPQVDAIPLPPTKTITSTSRKQQAHATQSLTLDPKKPLFFRISNTGAFSSPFYTPETPSEINQRWEDKKIELTRAWKKRCREAGKVERRRGTGTGVEV</sequence>
<feature type="compositionally biased region" description="Polar residues" evidence="3">
    <location>
        <begin position="162"/>
        <end position="188"/>
    </location>
</feature>
<dbReference type="InterPro" id="IPR012677">
    <property type="entry name" value="Nucleotide-bd_a/b_plait_sf"/>
</dbReference>
<dbReference type="AlphaFoldDB" id="A0A6A4IEI2"/>
<evidence type="ECO:0000313" key="5">
    <source>
        <dbReference type="EMBL" id="KAE9407698.1"/>
    </source>
</evidence>
<feature type="region of interest" description="Disordered" evidence="3">
    <location>
        <begin position="224"/>
        <end position="335"/>
    </location>
</feature>
<evidence type="ECO:0000313" key="6">
    <source>
        <dbReference type="Proteomes" id="UP000799118"/>
    </source>
</evidence>
<protein>
    <recommendedName>
        <fullName evidence="4">RRM domain-containing protein</fullName>
    </recommendedName>
</protein>
<feature type="compositionally biased region" description="Polar residues" evidence="3">
    <location>
        <begin position="318"/>
        <end position="335"/>
    </location>
</feature>
<dbReference type="InterPro" id="IPR000504">
    <property type="entry name" value="RRM_dom"/>
</dbReference>
<feature type="compositionally biased region" description="Basic and acidic residues" evidence="3">
    <location>
        <begin position="297"/>
        <end position="307"/>
    </location>
</feature>
<evidence type="ECO:0000256" key="3">
    <source>
        <dbReference type="SAM" id="MobiDB-lite"/>
    </source>
</evidence>
<feature type="domain" description="RRM" evidence="4">
    <location>
        <begin position="7"/>
        <end position="89"/>
    </location>
</feature>
<dbReference type="PANTHER" id="PTHR48029:SF1">
    <property type="entry name" value="NUCLEOLAR PROTEIN 8"/>
    <property type="match status" value="1"/>
</dbReference>
<dbReference type="PROSITE" id="PS50102">
    <property type="entry name" value="RRM"/>
    <property type="match status" value="1"/>
</dbReference>
<name>A0A6A4IEI2_9AGAR</name>
<proteinExistence type="predicted"/>
<feature type="compositionally biased region" description="Polar residues" evidence="3">
    <location>
        <begin position="117"/>
        <end position="134"/>
    </location>
</feature>
<evidence type="ECO:0000259" key="4">
    <source>
        <dbReference type="PROSITE" id="PS50102"/>
    </source>
</evidence>
<dbReference type="EMBL" id="ML769394">
    <property type="protein sequence ID" value="KAE9407698.1"/>
    <property type="molecule type" value="Genomic_DNA"/>
</dbReference>
<evidence type="ECO:0000256" key="2">
    <source>
        <dbReference type="PROSITE-ProRule" id="PRU00176"/>
    </source>
</evidence>
<keyword evidence="1 2" id="KW-0694">RNA-binding</keyword>
<dbReference type="PANTHER" id="PTHR48029">
    <property type="entry name" value="NUCLEOLAR PROTEIN 8"/>
    <property type="match status" value="1"/>
</dbReference>
<dbReference type="OrthoDB" id="21643at2759"/>
<feature type="region of interest" description="Disordered" evidence="3">
    <location>
        <begin position="153"/>
        <end position="189"/>
    </location>
</feature>
<organism evidence="5 6">
    <name type="scientific">Gymnopus androsaceus JB14</name>
    <dbReference type="NCBI Taxonomy" id="1447944"/>
    <lineage>
        <taxon>Eukaryota</taxon>
        <taxon>Fungi</taxon>
        <taxon>Dikarya</taxon>
        <taxon>Basidiomycota</taxon>
        <taxon>Agaricomycotina</taxon>
        <taxon>Agaricomycetes</taxon>
        <taxon>Agaricomycetidae</taxon>
        <taxon>Agaricales</taxon>
        <taxon>Marasmiineae</taxon>
        <taxon>Omphalotaceae</taxon>
        <taxon>Gymnopus</taxon>
    </lineage>
</organism>
<gene>
    <name evidence="5" type="ORF">BT96DRAFT_933126</name>
</gene>
<dbReference type="InterPro" id="IPR035979">
    <property type="entry name" value="RBD_domain_sf"/>
</dbReference>